<dbReference type="PROSITE" id="PS50202">
    <property type="entry name" value="MSP"/>
    <property type="match status" value="1"/>
</dbReference>
<feature type="compositionally biased region" description="Low complexity" evidence="2">
    <location>
        <begin position="286"/>
        <end position="297"/>
    </location>
</feature>
<dbReference type="InterPro" id="IPR013783">
    <property type="entry name" value="Ig-like_fold"/>
</dbReference>
<feature type="non-terminal residue" evidence="4">
    <location>
        <position position="1"/>
    </location>
</feature>
<reference evidence="4" key="1">
    <citation type="submission" date="2023-10" db="EMBL/GenBank/DDBJ databases">
        <title>Genome assembly of Pristionchus species.</title>
        <authorList>
            <person name="Yoshida K."/>
            <person name="Sommer R.J."/>
        </authorList>
    </citation>
    <scope>NUCLEOTIDE SEQUENCE</scope>
    <source>
        <strain evidence="4">RS5133</strain>
    </source>
</reference>
<comment type="function">
    <text evidence="1">Central component in molecular interactions underlying sperm crawling. Forms an extensive filament system that extends from sperm villipoda, along the leading edge of the pseudopod.</text>
</comment>
<keyword evidence="1" id="KW-0963">Cytoplasm</keyword>
<proteinExistence type="predicted"/>
<evidence type="ECO:0000256" key="1">
    <source>
        <dbReference type="RuleBase" id="RU003425"/>
    </source>
</evidence>
<evidence type="ECO:0000256" key="2">
    <source>
        <dbReference type="SAM" id="MobiDB-lite"/>
    </source>
</evidence>
<keyword evidence="1" id="KW-0206">Cytoskeleton</keyword>
<feature type="non-terminal residue" evidence="4">
    <location>
        <position position="297"/>
    </location>
</feature>
<evidence type="ECO:0000259" key="3">
    <source>
        <dbReference type="PROSITE" id="PS50202"/>
    </source>
</evidence>
<feature type="domain" description="MSP" evidence="3">
    <location>
        <begin position="14"/>
        <end position="131"/>
    </location>
</feature>
<evidence type="ECO:0000313" key="4">
    <source>
        <dbReference type="EMBL" id="GMT30680.1"/>
    </source>
</evidence>
<protein>
    <recommendedName>
        <fullName evidence="1">Major sperm protein</fullName>
    </recommendedName>
</protein>
<gene>
    <name evidence="4" type="ORF">PFISCL1PPCAC_21977</name>
</gene>
<evidence type="ECO:0000313" key="5">
    <source>
        <dbReference type="Proteomes" id="UP001432322"/>
    </source>
</evidence>
<comment type="caution">
    <text evidence="4">The sequence shown here is derived from an EMBL/GenBank/DDBJ whole genome shotgun (WGS) entry which is preliminary data.</text>
</comment>
<organism evidence="4 5">
    <name type="scientific">Pristionchus fissidentatus</name>
    <dbReference type="NCBI Taxonomy" id="1538716"/>
    <lineage>
        <taxon>Eukaryota</taxon>
        <taxon>Metazoa</taxon>
        <taxon>Ecdysozoa</taxon>
        <taxon>Nematoda</taxon>
        <taxon>Chromadorea</taxon>
        <taxon>Rhabditida</taxon>
        <taxon>Rhabditina</taxon>
        <taxon>Diplogasteromorpha</taxon>
        <taxon>Diplogasteroidea</taxon>
        <taxon>Neodiplogasteridae</taxon>
        <taxon>Pristionchus</taxon>
    </lineage>
</organism>
<name>A0AAV5WG83_9BILA</name>
<dbReference type="SUPFAM" id="SSF49354">
    <property type="entry name" value="PapD-like"/>
    <property type="match status" value="1"/>
</dbReference>
<dbReference type="InterPro" id="IPR008962">
    <property type="entry name" value="PapD-like_sf"/>
</dbReference>
<keyword evidence="5" id="KW-1185">Reference proteome</keyword>
<dbReference type="AlphaFoldDB" id="A0AAV5WG83"/>
<feature type="compositionally biased region" description="Polar residues" evidence="2">
    <location>
        <begin position="146"/>
        <end position="162"/>
    </location>
</feature>
<sequence>KWSPILVGMAVPILTELQPDTISFIAKEGPQRGFFDVINRGGMIQMYKVKTNNGKGYKIKPVYFSLQREEKQRVSVAFAGLQPGDQPPKDRITVVYAYHTDTSIPIDKSFDIIAKTTTAFEHRKYVKVLFKEDRKAKKSPGERSFMQKSVSLKPDASSSSLMVSVPRDQLPVKTKKRDPGISDQSDETADEPQPPPPARDGMRSSSSGSKKKKAAAASSNEATEEGGQAPAPVPTPKPRLRRKVAAVAPPSSDGDEVPAPSPQVKPRSRKKSVRPAPPPEDEGAEEAPATAPVRPAR</sequence>
<dbReference type="EMBL" id="BTSY01000005">
    <property type="protein sequence ID" value="GMT30680.1"/>
    <property type="molecule type" value="Genomic_DNA"/>
</dbReference>
<dbReference type="Proteomes" id="UP001432322">
    <property type="component" value="Unassembled WGS sequence"/>
</dbReference>
<dbReference type="InterPro" id="IPR000535">
    <property type="entry name" value="MSP_dom"/>
</dbReference>
<dbReference type="Gene3D" id="2.60.40.10">
    <property type="entry name" value="Immunoglobulins"/>
    <property type="match status" value="1"/>
</dbReference>
<dbReference type="Pfam" id="PF00635">
    <property type="entry name" value="Motile_Sperm"/>
    <property type="match status" value="1"/>
</dbReference>
<feature type="region of interest" description="Disordered" evidence="2">
    <location>
        <begin position="136"/>
        <end position="297"/>
    </location>
</feature>
<accession>A0AAV5WG83</accession>